<dbReference type="EMBL" id="CP003273">
    <property type="protein sequence ID" value="AGL02885.1"/>
    <property type="molecule type" value="Genomic_DNA"/>
</dbReference>
<keyword evidence="2" id="KW-0812">Transmembrane</keyword>
<dbReference type="InterPro" id="IPR046680">
    <property type="entry name" value="DUF6550"/>
</dbReference>
<evidence type="ECO:0000256" key="2">
    <source>
        <dbReference type="SAM" id="Phobius"/>
    </source>
</evidence>
<accession>R4KQM3</accession>
<evidence type="ECO:0000256" key="1">
    <source>
        <dbReference type="SAM" id="MobiDB-lite"/>
    </source>
</evidence>
<dbReference type="KEGG" id="dgi:Desgi_3562"/>
<evidence type="ECO:0000313" key="3">
    <source>
        <dbReference type="EMBL" id="AGL02885.1"/>
    </source>
</evidence>
<dbReference type="AlphaFoldDB" id="R4KQM3"/>
<dbReference type="eggNOG" id="ENOG502ZB0V">
    <property type="taxonomic scope" value="Bacteria"/>
</dbReference>
<dbReference type="OrthoDB" id="2666372at2"/>
<dbReference type="STRING" id="767817.Desgi_3562"/>
<keyword evidence="2" id="KW-0472">Membrane</keyword>
<gene>
    <name evidence="3" type="ORF">Desgi_3562</name>
</gene>
<organism evidence="3 4">
    <name type="scientific">Desulfoscipio gibsoniae DSM 7213</name>
    <dbReference type="NCBI Taxonomy" id="767817"/>
    <lineage>
        <taxon>Bacteria</taxon>
        <taxon>Bacillati</taxon>
        <taxon>Bacillota</taxon>
        <taxon>Clostridia</taxon>
        <taxon>Eubacteriales</taxon>
        <taxon>Desulfallaceae</taxon>
        <taxon>Desulfoscipio</taxon>
    </lineage>
</organism>
<dbReference type="Pfam" id="PF20187">
    <property type="entry name" value="DUF6550"/>
    <property type="match status" value="1"/>
</dbReference>
<proteinExistence type="predicted"/>
<feature type="compositionally biased region" description="Basic and acidic residues" evidence="1">
    <location>
        <begin position="116"/>
        <end position="133"/>
    </location>
</feature>
<dbReference type="HOGENOM" id="CLU_122889_0_0_9"/>
<name>R4KQM3_9FIRM</name>
<feature type="transmembrane region" description="Helical" evidence="2">
    <location>
        <begin position="12"/>
        <end position="32"/>
    </location>
</feature>
<keyword evidence="4" id="KW-1185">Reference proteome</keyword>
<reference evidence="3 4" key="1">
    <citation type="submission" date="2012-01" db="EMBL/GenBank/DDBJ databases">
        <title>Complete sequence of Desulfotomaculum gibsoniae DSM 7213.</title>
        <authorList>
            <consortium name="US DOE Joint Genome Institute"/>
            <person name="Lucas S."/>
            <person name="Han J."/>
            <person name="Lapidus A."/>
            <person name="Cheng J.-F."/>
            <person name="Goodwin L."/>
            <person name="Pitluck S."/>
            <person name="Peters L."/>
            <person name="Ovchinnikova G."/>
            <person name="Teshima H."/>
            <person name="Detter J.C."/>
            <person name="Han C."/>
            <person name="Tapia R."/>
            <person name="Land M."/>
            <person name="Hauser L."/>
            <person name="Kyrpides N."/>
            <person name="Ivanova N."/>
            <person name="Pagani I."/>
            <person name="Parshina S."/>
            <person name="Plugge C."/>
            <person name="Muyzer G."/>
            <person name="Kuever J."/>
            <person name="Ivanova A."/>
            <person name="Nazina T."/>
            <person name="Klenk H.-P."/>
            <person name="Brambilla E."/>
            <person name="Spring S."/>
            <person name="Stams A.F."/>
            <person name="Woyke T."/>
        </authorList>
    </citation>
    <scope>NUCLEOTIDE SEQUENCE [LARGE SCALE GENOMIC DNA]</scope>
    <source>
        <strain evidence="3 4">DSM 7213</strain>
    </source>
</reference>
<sequence>MKLTEKTKKNLAIAGLGVVCVALVILIVSRFAPEAPKEVSVQPSSTVSEAVDPSMPSVEPSKIPEVIVQPIDPTAAPVQPVDTGDSKGTEQSIQAEVTKPTEPPKEMLTDPTKTPDGQKVDTVKPVEHDKVTKQEGTPSNDTPKAGDKNEKGQIWFPGFGWVDDEGANTGTKVGNDDDELTGNKVGSMD</sequence>
<keyword evidence="2" id="KW-1133">Transmembrane helix</keyword>
<dbReference type="RefSeq" id="WP_006520276.1">
    <property type="nucleotide sequence ID" value="NC_021184.1"/>
</dbReference>
<dbReference type="Proteomes" id="UP000013520">
    <property type="component" value="Chromosome"/>
</dbReference>
<protein>
    <submittedName>
        <fullName evidence="3">Uncharacterized protein</fullName>
    </submittedName>
</protein>
<feature type="region of interest" description="Disordered" evidence="1">
    <location>
        <begin position="72"/>
        <end position="189"/>
    </location>
</feature>
<evidence type="ECO:0000313" key="4">
    <source>
        <dbReference type="Proteomes" id="UP000013520"/>
    </source>
</evidence>